<dbReference type="EMBL" id="JAAARO010000010">
    <property type="protein sequence ID" value="KAF5741811.1"/>
    <property type="molecule type" value="Genomic_DNA"/>
</dbReference>
<dbReference type="Proteomes" id="UP000593562">
    <property type="component" value="Unassembled WGS sequence"/>
</dbReference>
<name>A0A7J7D673_TRIWF</name>
<keyword evidence="2" id="KW-1185">Reference proteome</keyword>
<evidence type="ECO:0000313" key="1">
    <source>
        <dbReference type="EMBL" id="KAF5741811.1"/>
    </source>
</evidence>
<dbReference type="InParanoid" id="A0A7J7D673"/>
<dbReference type="AlphaFoldDB" id="A0A7J7D673"/>
<gene>
    <name evidence="1" type="ORF">HS088_TW10G00817</name>
</gene>
<evidence type="ECO:0000313" key="2">
    <source>
        <dbReference type="Proteomes" id="UP000593562"/>
    </source>
</evidence>
<comment type="caution">
    <text evidence="1">The sequence shown here is derived from an EMBL/GenBank/DDBJ whole genome shotgun (WGS) entry which is preliminary data.</text>
</comment>
<sequence>MRIEDATISHLKIGSACGFVVDSIKERACYSARQFYSVRRMIFKEEGSGSISR</sequence>
<organism evidence="1 2">
    <name type="scientific">Tripterygium wilfordii</name>
    <name type="common">Thunder God vine</name>
    <dbReference type="NCBI Taxonomy" id="458696"/>
    <lineage>
        <taxon>Eukaryota</taxon>
        <taxon>Viridiplantae</taxon>
        <taxon>Streptophyta</taxon>
        <taxon>Embryophyta</taxon>
        <taxon>Tracheophyta</taxon>
        <taxon>Spermatophyta</taxon>
        <taxon>Magnoliopsida</taxon>
        <taxon>eudicotyledons</taxon>
        <taxon>Gunneridae</taxon>
        <taxon>Pentapetalae</taxon>
        <taxon>rosids</taxon>
        <taxon>fabids</taxon>
        <taxon>Celastrales</taxon>
        <taxon>Celastraceae</taxon>
        <taxon>Tripterygium</taxon>
    </lineage>
</organism>
<accession>A0A7J7D673</accession>
<protein>
    <submittedName>
        <fullName evidence="1">Uncharacterized protein</fullName>
    </submittedName>
</protein>
<reference evidence="1 2" key="1">
    <citation type="journal article" date="2020" name="Nat. Commun.">
        <title>Genome of Tripterygium wilfordii and identification of cytochrome P450 involved in triptolide biosynthesis.</title>
        <authorList>
            <person name="Tu L."/>
            <person name="Su P."/>
            <person name="Zhang Z."/>
            <person name="Gao L."/>
            <person name="Wang J."/>
            <person name="Hu T."/>
            <person name="Zhou J."/>
            <person name="Zhang Y."/>
            <person name="Zhao Y."/>
            <person name="Liu Y."/>
            <person name="Song Y."/>
            <person name="Tong Y."/>
            <person name="Lu Y."/>
            <person name="Yang J."/>
            <person name="Xu C."/>
            <person name="Jia M."/>
            <person name="Peters R.J."/>
            <person name="Huang L."/>
            <person name="Gao W."/>
        </authorList>
    </citation>
    <scope>NUCLEOTIDE SEQUENCE [LARGE SCALE GENOMIC DNA]</scope>
    <source>
        <strain evidence="2">cv. XIE 37</strain>
        <tissue evidence="1">Leaf</tissue>
    </source>
</reference>
<proteinExistence type="predicted"/>